<reference evidence="1" key="2">
    <citation type="submission" date="2025-09" db="UniProtKB">
        <authorList>
            <consortium name="Ensembl"/>
        </authorList>
    </citation>
    <scope>IDENTIFICATION</scope>
</reference>
<keyword evidence="2" id="KW-1185">Reference proteome</keyword>
<organism evidence="1 2">
    <name type="scientific">Cyanoderma ruficeps</name>
    <name type="common">rufous-capped babbler</name>
    <dbReference type="NCBI Taxonomy" id="181631"/>
    <lineage>
        <taxon>Eukaryota</taxon>
        <taxon>Metazoa</taxon>
        <taxon>Chordata</taxon>
        <taxon>Craniata</taxon>
        <taxon>Vertebrata</taxon>
        <taxon>Euteleostomi</taxon>
        <taxon>Archelosauria</taxon>
        <taxon>Archosauria</taxon>
        <taxon>Dinosauria</taxon>
        <taxon>Saurischia</taxon>
        <taxon>Theropoda</taxon>
        <taxon>Coelurosauria</taxon>
        <taxon>Aves</taxon>
        <taxon>Neognathae</taxon>
        <taxon>Neoaves</taxon>
        <taxon>Telluraves</taxon>
        <taxon>Australaves</taxon>
        <taxon>Passeriformes</taxon>
        <taxon>Sylvioidea</taxon>
        <taxon>Timaliidae</taxon>
        <taxon>Cyanoderma</taxon>
    </lineage>
</organism>
<accession>A0A8C3R662</accession>
<dbReference type="Ensembl" id="ENSCRFT00000016102.1">
    <property type="protein sequence ID" value="ENSCRFP00000015550.1"/>
    <property type="gene ID" value="ENSCRFG00000011968.1"/>
</dbReference>
<sequence length="86" mass="9873">IKLCNFTGTRQHLLNYQFCSYSQSDLITSHPPTECCLFYATREPQNTVTEHLTTGTMFITCKTPAVKVKTDSSYFKRILVPSFFPQ</sequence>
<evidence type="ECO:0000313" key="1">
    <source>
        <dbReference type="Ensembl" id="ENSCRFP00000015550.1"/>
    </source>
</evidence>
<protein>
    <submittedName>
        <fullName evidence="1">Uncharacterized protein</fullName>
    </submittedName>
</protein>
<evidence type="ECO:0000313" key="2">
    <source>
        <dbReference type="Proteomes" id="UP000694396"/>
    </source>
</evidence>
<proteinExistence type="predicted"/>
<dbReference type="AlphaFoldDB" id="A0A8C3R662"/>
<reference evidence="1" key="1">
    <citation type="submission" date="2025-08" db="UniProtKB">
        <authorList>
            <consortium name="Ensembl"/>
        </authorList>
    </citation>
    <scope>IDENTIFICATION</scope>
</reference>
<dbReference type="Proteomes" id="UP000694396">
    <property type="component" value="Unplaced"/>
</dbReference>
<name>A0A8C3R662_9PASS</name>